<dbReference type="InterPro" id="IPR038576">
    <property type="entry name" value="Methyltransf_Zn-bd_dom_put_sf"/>
</dbReference>
<dbReference type="InterPro" id="IPR029063">
    <property type="entry name" value="SAM-dependent_MTases_sf"/>
</dbReference>
<dbReference type="Pfam" id="PF13489">
    <property type="entry name" value="Methyltransf_23"/>
    <property type="match status" value="1"/>
</dbReference>
<dbReference type="Pfam" id="PF08421">
    <property type="entry name" value="Methyltransf_13"/>
    <property type="match status" value="1"/>
</dbReference>
<dbReference type="EMBL" id="MN740079">
    <property type="protein sequence ID" value="QHT87011.1"/>
    <property type="molecule type" value="Genomic_DNA"/>
</dbReference>
<dbReference type="InterPro" id="IPR036291">
    <property type="entry name" value="NAD(P)-bd_dom_sf"/>
</dbReference>
<proteinExistence type="inferred from homology"/>
<dbReference type="Gene3D" id="3.40.50.720">
    <property type="entry name" value="NAD(P)-binding Rossmann-like Domain"/>
    <property type="match status" value="2"/>
</dbReference>
<dbReference type="Pfam" id="PF08484">
    <property type="entry name" value="Methyltransf_14"/>
    <property type="match status" value="1"/>
</dbReference>
<dbReference type="EC" id="4.2.1.47" evidence="3"/>
<dbReference type="InterPro" id="IPR006368">
    <property type="entry name" value="GDP_Man_deHydtase"/>
</dbReference>
<evidence type="ECO:0000259" key="5">
    <source>
        <dbReference type="Pfam" id="PF08421"/>
    </source>
</evidence>
<feature type="domain" description="Methyltransferase putative zinc binding" evidence="5">
    <location>
        <begin position="10"/>
        <end position="69"/>
    </location>
</feature>
<reference evidence="8" key="1">
    <citation type="journal article" date="2020" name="Nature">
        <title>Giant virus diversity and host interactions through global metagenomics.</title>
        <authorList>
            <person name="Schulz F."/>
            <person name="Roux S."/>
            <person name="Paez-Espino D."/>
            <person name="Jungbluth S."/>
            <person name="Walsh D.A."/>
            <person name="Denef V.J."/>
            <person name="McMahon K.D."/>
            <person name="Konstantinidis K.T."/>
            <person name="Eloe-Fadrosh E.A."/>
            <person name="Kyrpides N.C."/>
            <person name="Woyke T."/>
        </authorList>
    </citation>
    <scope>NUCLEOTIDE SEQUENCE</scope>
    <source>
        <strain evidence="8">GVMAG-M-3300023184-18</strain>
    </source>
</reference>
<dbReference type="PANTHER" id="PTHR43715">
    <property type="entry name" value="GDP-MANNOSE 4,6-DEHYDRATASE"/>
    <property type="match status" value="1"/>
</dbReference>
<feature type="domain" description="NAD(P)-binding" evidence="7">
    <location>
        <begin position="429"/>
        <end position="723"/>
    </location>
</feature>
<protein>
    <recommendedName>
        <fullName evidence="3">GDP-mannose 4,6-dehydratase</fullName>
        <ecNumber evidence="3">4.2.1.47</ecNumber>
    </recommendedName>
</protein>
<organism evidence="8">
    <name type="scientific">viral metagenome</name>
    <dbReference type="NCBI Taxonomy" id="1070528"/>
    <lineage>
        <taxon>unclassified sequences</taxon>
        <taxon>metagenomes</taxon>
        <taxon>organismal metagenomes</taxon>
    </lineage>
</organism>
<dbReference type="PANTHER" id="PTHR43715:SF1">
    <property type="entry name" value="GDP-MANNOSE 4,6 DEHYDRATASE"/>
    <property type="match status" value="1"/>
</dbReference>
<dbReference type="Pfam" id="PF16363">
    <property type="entry name" value="GDP_Man_Dehyd"/>
    <property type="match status" value="1"/>
</dbReference>
<comment type="cofactor">
    <cofactor evidence="1">
        <name>NADP(+)</name>
        <dbReference type="ChEBI" id="CHEBI:58349"/>
    </cofactor>
</comment>
<evidence type="ECO:0000256" key="3">
    <source>
        <dbReference type="ARBA" id="ARBA00011989"/>
    </source>
</evidence>
<evidence type="ECO:0000256" key="2">
    <source>
        <dbReference type="ARBA" id="ARBA00009263"/>
    </source>
</evidence>
<dbReference type="Gene3D" id="3.90.25.10">
    <property type="entry name" value="UDP-galactose 4-epimerase, domain 1"/>
    <property type="match status" value="1"/>
</dbReference>
<dbReference type="InterPro" id="IPR013630">
    <property type="entry name" value="Methyltransf_Zn-bd_dom_put"/>
</dbReference>
<dbReference type="Gene3D" id="6.20.50.110">
    <property type="entry name" value="Methyltransferase, zinc-binding domain"/>
    <property type="match status" value="1"/>
</dbReference>
<dbReference type="GO" id="GO:0042351">
    <property type="term" value="P:'de novo' GDP-L-fucose biosynthetic process"/>
    <property type="evidence" value="ECO:0007669"/>
    <property type="project" value="TreeGrafter"/>
</dbReference>
<dbReference type="GO" id="GO:0008446">
    <property type="term" value="F:GDP-mannose 4,6-dehydratase activity"/>
    <property type="evidence" value="ECO:0007669"/>
    <property type="project" value="UniProtKB-EC"/>
</dbReference>
<evidence type="ECO:0000256" key="1">
    <source>
        <dbReference type="ARBA" id="ARBA00001937"/>
    </source>
</evidence>
<keyword evidence="4" id="KW-0456">Lyase</keyword>
<dbReference type="InterPro" id="IPR016040">
    <property type="entry name" value="NAD(P)-bd_dom"/>
</dbReference>
<sequence length="728" mass="84659">MNVINNITTCRICDSTNLKIVISLGDQYITSRFPKYCDFSTPKTPIDLCVCQNCRLLQLYQTTLPSELYEYEYGYRSGISNTMREHLKKYQEEILSIVQLNEGDVIVDIGSNDSTMLQYYSNKLKRIGVDPTGSQFQEYYINVELLATYFTHQNFKNIYGDIKCKLVSSISMFYDLPQPVQFAKDIYNILDDNGIWTCEQSYLLSMLKTNSIDTICHEHLEYYSLHQIKEIADRSNFKIIKVEFNDCNGGSFRIYFAKKDSSMYKEDTEVIDKIIKEEIEYGLHDDNIFKHFMDNCDNQINKLKKFIDVVNKNNKKIYIYGASTKGNCLLQYGNITENDIKYAVERNPKKEGKMTSTGIRIIMEEQMRKEQPDYLLVLPWHFKNEIIQRESDFLEKGGQFIFPFPEFEIIGSKPKVVITGCNGMIAQYVIKRFNNFNLYGIGKNEDNYDKNITKFFFDMNDYNELDNVLTIIEPHHIIHLASISSSHYAFNNPIETLKTNGLITSYLCEIIHKNCWKTKLFNASSSEIYKGHITYNITENDNNMFHNHPYSIAKIMGQSIVNFYRQTYNLPFSNGIIFTVESSLKKSVFLLNKISNHIKNWLVNKEPIILGNLDSYRNIIHASDVANAIFYILEEKNGNNYLICNDNSYKIIDLVKLLYSRANINLIKDNNIFYDTNTNLPVIIIQENQLSFESTPTNISGTSTNLKNIGWEPLIPIENILDEIYFKI</sequence>
<evidence type="ECO:0000313" key="8">
    <source>
        <dbReference type="EMBL" id="QHT87011.1"/>
    </source>
</evidence>
<dbReference type="AlphaFoldDB" id="A0A6C0I1X5"/>
<dbReference type="SUPFAM" id="SSF53335">
    <property type="entry name" value="S-adenosyl-L-methionine-dependent methyltransferases"/>
    <property type="match status" value="1"/>
</dbReference>
<dbReference type="Gene3D" id="3.40.50.150">
    <property type="entry name" value="Vaccinia Virus protein VP39"/>
    <property type="match status" value="1"/>
</dbReference>
<evidence type="ECO:0000256" key="4">
    <source>
        <dbReference type="ARBA" id="ARBA00023239"/>
    </source>
</evidence>
<evidence type="ECO:0000259" key="6">
    <source>
        <dbReference type="Pfam" id="PF08484"/>
    </source>
</evidence>
<accession>A0A6C0I1X5</accession>
<evidence type="ECO:0000259" key="7">
    <source>
        <dbReference type="Pfam" id="PF16363"/>
    </source>
</evidence>
<dbReference type="InterPro" id="IPR013691">
    <property type="entry name" value="MeTrfase_14"/>
</dbReference>
<name>A0A6C0I1X5_9ZZZZ</name>
<feature type="domain" description="C-methyltransferase" evidence="6">
    <location>
        <begin position="247"/>
        <end position="405"/>
    </location>
</feature>
<dbReference type="SUPFAM" id="SSF51735">
    <property type="entry name" value="NAD(P)-binding Rossmann-fold domains"/>
    <property type="match status" value="1"/>
</dbReference>
<comment type="similarity">
    <text evidence="2">Belongs to the NAD(P)-dependent epimerase/dehydratase family. GDP-mannose 4,6-dehydratase subfamily.</text>
</comment>